<dbReference type="Gene3D" id="3.90.226.10">
    <property type="entry name" value="2-enoyl-CoA Hydratase, Chain A, domain 1"/>
    <property type="match status" value="1"/>
</dbReference>
<evidence type="ECO:0000313" key="6">
    <source>
        <dbReference type="Proteomes" id="UP001153069"/>
    </source>
</evidence>
<evidence type="ECO:0000256" key="2">
    <source>
        <dbReference type="ARBA" id="ARBA00011915"/>
    </source>
</evidence>
<dbReference type="InterPro" id="IPR029045">
    <property type="entry name" value="ClpP/crotonase-like_dom_sf"/>
</dbReference>
<keyword evidence="3" id="KW-0378">Hydrolase</keyword>
<keyword evidence="6" id="KW-1185">Reference proteome</keyword>
<sequence length="535" mass="59308">MMMLLIRSCNQRCALAVQRQPARRVASLASSQRKAAYVRKRAQIKCQAPPSIASIPAEPSDPIGNAGAYIRAIGCSRRVYLKNTYLTAEEIEGLAYRVRVLSSNEFLNSVLISSTDDDDPEQTQGLDKEIDMYAGGDILDGYLFDPKPGHVLHAVGGYDPLALFKSGKHKDAAAVASLLDSVSDLALATLGHARKSKVPVITIPHGSVTDSGYALCLSTYMCATEQTHFRILNPSRGLTFDPVGFSYILPKLRQEFHQQSSSSYGKSCGYILALMGYEATPQDMMETGLASHYLENPMAIMGTLERTLSLLPPWNQQQCVKNPVVMEGDSQKNYYRNPEDVPDYNLPFRNVQVASTMQAFAEYKADGHAPYTYDTKDDECFPAAFDLEPLPWDVARESDLVNYAATFDEIFQQENTVEGLIEAFREIGERGTQDPEEQEGIDVAADFVRRLEAQAPLALRVTHKLLKLGQGPTETIQSCMEREKNAQMKLMTMPDFHNWGKAQLTGGKASKLMSWQHRSVADVTEDEVSEVIGLH</sequence>
<dbReference type="InterPro" id="IPR045004">
    <property type="entry name" value="ECH_dom"/>
</dbReference>
<dbReference type="GO" id="GO:0006574">
    <property type="term" value="P:L-valine catabolic process"/>
    <property type="evidence" value="ECO:0007669"/>
    <property type="project" value="TreeGrafter"/>
</dbReference>
<dbReference type="GO" id="GO:0003860">
    <property type="term" value="F:3-hydroxyisobutyryl-CoA hydrolase activity"/>
    <property type="evidence" value="ECO:0007669"/>
    <property type="project" value="UniProtKB-EC"/>
</dbReference>
<feature type="domain" description="Enoyl-CoA hydratase/isomerase" evidence="4">
    <location>
        <begin position="397"/>
        <end position="531"/>
    </location>
</feature>
<dbReference type="SUPFAM" id="SSF52096">
    <property type="entry name" value="ClpP/crotonase"/>
    <property type="match status" value="1"/>
</dbReference>
<dbReference type="PANTHER" id="PTHR43176">
    <property type="entry name" value="3-HYDROXYISOBUTYRYL-COA HYDROLASE-RELATED"/>
    <property type="match status" value="1"/>
</dbReference>
<feature type="domain" description="Enoyl-CoA hydratase/isomerase" evidence="4">
    <location>
        <begin position="195"/>
        <end position="315"/>
    </location>
</feature>
<evidence type="ECO:0000256" key="1">
    <source>
        <dbReference type="ARBA" id="ARBA00001709"/>
    </source>
</evidence>
<reference evidence="5" key="1">
    <citation type="submission" date="2020-06" db="EMBL/GenBank/DDBJ databases">
        <authorList>
            <consortium name="Plant Systems Biology data submission"/>
        </authorList>
    </citation>
    <scope>NUCLEOTIDE SEQUENCE</scope>
    <source>
        <strain evidence="5">D6</strain>
    </source>
</reference>
<protein>
    <recommendedName>
        <fullName evidence="2">3-hydroxyisobutyryl-CoA hydrolase</fullName>
        <ecNumber evidence="2">3.1.2.4</ecNumber>
    </recommendedName>
</protein>
<dbReference type="AlphaFoldDB" id="A0A9N8F1R0"/>
<evidence type="ECO:0000256" key="3">
    <source>
        <dbReference type="ARBA" id="ARBA00022801"/>
    </source>
</evidence>
<proteinExistence type="predicted"/>
<accession>A0A9N8F1R0</accession>
<dbReference type="EC" id="3.1.2.4" evidence="2"/>
<evidence type="ECO:0000259" key="4">
    <source>
        <dbReference type="Pfam" id="PF16113"/>
    </source>
</evidence>
<comment type="catalytic activity">
    <reaction evidence="1">
        <text>3-hydroxy-2-methylpropanoyl-CoA + H2O = 3-hydroxy-2-methylpropanoate + CoA + H(+)</text>
        <dbReference type="Rhea" id="RHEA:20888"/>
        <dbReference type="ChEBI" id="CHEBI:11805"/>
        <dbReference type="ChEBI" id="CHEBI:15377"/>
        <dbReference type="ChEBI" id="CHEBI:15378"/>
        <dbReference type="ChEBI" id="CHEBI:57287"/>
        <dbReference type="ChEBI" id="CHEBI:57340"/>
        <dbReference type="EC" id="3.1.2.4"/>
    </reaction>
</comment>
<organism evidence="5 6">
    <name type="scientific">Seminavis robusta</name>
    <dbReference type="NCBI Taxonomy" id="568900"/>
    <lineage>
        <taxon>Eukaryota</taxon>
        <taxon>Sar</taxon>
        <taxon>Stramenopiles</taxon>
        <taxon>Ochrophyta</taxon>
        <taxon>Bacillariophyta</taxon>
        <taxon>Bacillariophyceae</taxon>
        <taxon>Bacillariophycidae</taxon>
        <taxon>Naviculales</taxon>
        <taxon>Naviculaceae</taxon>
        <taxon>Seminavis</taxon>
    </lineage>
</organism>
<dbReference type="InterPro" id="IPR032259">
    <property type="entry name" value="HIBYL-CoA-H"/>
</dbReference>
<dbReference type="OrthoDB" id="16820at2759"/>
<gene>
    <name evidence="5" type="ORF">SEMRO_2318_G323040.2</name>
</gene>
<dbReference type="Pfam" id="PF16113">
    <property type="entry name" value="ECH_2"/>
    <property type="match status" value="2"/>
</dbReference>
<dbReference type="Proteomes" id="UP001153069">
    <property type="component" value="Unassembled WGS sequence"/>
</dbReference>
<dbReference type="PANTHER" id="PTHR43176:SF3">
    <property type="entry name" value="3-HYDROXYISOBUTYRYL-COA HYDROLASE, MITOCHONDRIAL"/>
    <property type="match status" value="1"/>
</dbReference>
<dbReference type="EMBL" id="CAICTM010002316">
    <property type="protein sequence ID" value="CAB9528770.1"/>
    <property type="molecule type" value="Genomic_DNA"/>
</dbReference>
<evidence type="ECO:0000313" key="5">
    <source>
        <dbReference type="EMBL" id="CAB9528770.1"/>
    </source>
</evidence>
<name>A0A9N8F1R0_9STRA</name>
<comment type="caution">
    <text evidence="5">The sequence shown here is derived from an EMBL/GenBank/DDBJ whole genome shotgun (WGS) entry which is preliminary data.</text>
</comment>